<dbReference type="OrthoDB" id="502646at2"/>
<accession>A0A1H8YRH6</accession>
<keyword evidence="1 3" id="KW-0808">Transferase</keyword>
<dbReference type="GO" id="GO:0016757">
    <property type="term" value="F:glycosyltransferase activity"/>
    <property type="evidence" value="ECO:0007669"/>
    <property type="project" value="InterPro"/>
</dbReference>
<dbReference type="GO" id="GO:0009103">
    <property type="term" value="P:lipopolysaccharide biosynthetic process"/>
    <property type="evidence" value="ECO:0007669"/>
    <property type="project" value="TreeGrafter"/>
</dbReference>
<evidence type="ECO:0000313" key="4">
    <source>
        <dbReference type="Proteomes" id="UP000198648"/>
    </source>
</evidence>
<protein>
    <submittedName>
        <fullName evidence="3">Glycosyltransferase involved in cell wall bisynthesis</fullName>
    </submittedName>
</protein>
<reference evidence="3 4" key="1">
    <citation type="submission" date="2016-10" db="EMBL/GenBank/DDBJ databases">
        <authorList>
            <person name="de Groot N.N."/>
        </authorList>
    </citation>
    <scope>NUCLEOTIDE SEQUENCE [LARGE SCALE GENOMIC DNA]</scope>
    <source>
        <strain evidence="3 4">DSM 27078</strain>
    </source>
</reference>
<dbReference type="Gene3D" id="3.40.50.2000">
    <property type="entry name" value="Glycogen Phosphorylase B"/>
    <property type="match status" value="1"/>
</dbReference>
<gene>
    <name evidence="3" type="ORF">SAMN05444005_10150</name>
</gene>
<dbReference type="SUPFAM" id="SSF53756">
    <property type="entry name" value="UDP-Glycosyltransferase/glycogen phosphorylase"/>
    <property type="match status" value="1"/>
</dbReference>
<dbReference type="STRING" id="1299341.SAMN05444005_10150"/>
<evidence type="ECO:0000256" key="1">
    <source>
        <dbReference type="ARBA" id="ARBA00022679"/>
    </source>
</evidence>
<dbReference type="EMBL" id="FOEI01000001">
    <property type="protein sequence ID" value="SEP54780.1"/>
    <property type="molecule type" value="Genomic_DNA"/>
</dbReference>
<organism evidence="3 4">
    <name type="scientific">Flavobacterium urocaniciphilum</name>
    <dbReference type="NCBI Taxonomy" id="1299341"/>
    <lineage>
        <taxon>Bacteria</taxon>
        <taxon>Pseudomonadati</taxon>
        <taxon>Bacteroidota</taxon>
        <taxon>Flavobacteriia</taxon>
        <taxon>Flavobacteriales</taxon>
        <taxon>Flavobacteriaceae</taxon>
        <taxon>Flavobacterium</taxon>
    </lineage>
</organism>
<sequence length="375" mass="43659">MKILINCSNLKVGGGLQVAHSFLYEIKNNTEHQFIVVLSDFLKYQINQSEFPDNFKFFHYSIKPSAKKAITGTDTFLSDIEDKYEPEAVFSVFGPTYWQPKAKHVCGFARPDYIFKDSPFFKQVSWFYKLKLKLMEFFHMYDIRNNNEILITENKIVSDILATKVTQPVFTVSNYYNQVFDDENLWVKKFNIRKDKETINLLSISANYPHKNLAIIKKIIPVLKNNFPEFKFQFILTIEREEFGISENDELNNNIVFLGKVAINQCPDLYSQTDFLFLPTLLECFSASYCEAMVMRKPILTSDLPFAKSICNTAAFYFDPLDENDIANAIVHLSYDIKYQETLINNGLEQLKTFDTAKQRADKYLNIIINEKTNT</sequence>
<dbReference type="Pfam" id="PF00534">
    <property type="entry name" value="Glycos_transf_1"/>
    <property type="match status" value="1"/>
</dbReference>
<dbReference type="InterPro" id="IPR001296">
    <property type="entry name" value="Glyco_trans_1"/>
</dbReference>
<dbReference type="RefSeq" id="WP_091463487.1">
    <property type="nucleotide sequence ID" value="NZ_FOEI01000001.1"/>
</dbReference>
<evidence type="ECO:0000313" key="3">
    <source>
        <dbReference type="EMBL" id="SEP54780.1"/>
    </source>
</evidence>
<dbReference type="Proteomes" id="UP000198648">
    <property type="component" value="Unassembled WGS sequence"/>
</dbReference>
<evidence type="ECO:0000259" key="2">
    <source>
        <dbReference type="Pfam" id="PF00534"/>
    </source>
</evidence>
<dbReference type="PANTHER" id="PTHR46401">
    <property type="entry name" value="GLYCOSYLTRANSFERASE WBBK-RELATED"/>
    <property type="match status" value="1"/>
</dbReference>
<name>A0A1H8YRH6_9FLAO</name>
<dbReference type="PANTHER" id="PTHR46401:SF2">
    <property type="entry name" value="GLYCOSYLTRANSFERASE WBBK-RELATED"/>
    <property type="match status" value="1"/>
</dbReference>
<dbReference type="AlphaFoldDB" id="A0A1H8YRH6"/>
<proteinExistence type="predicted"/>
<feature type="domain" description="Glycosyl transferase family 1" evidence="2">
    <location>
        <begin position="188"/>
        <end position="348"/>
    </location>
</feature>
<keyword evidence="4" id="KW-1185">Reference proteome</keyword>